<dbReference type="FunFam" id="2.40.50.140:FF:000500">
    <property type="entry name" value="Interferon-activable protein 202"/>
    <property type="match status" value="1"/>
</dbReference>
<dbReference type="InterPro" id="IPR040205">
    <property type="entry name" value="HIN-200"/>
</dbReference>
<protein>
    <recommendedName>
        <fullName evidence="4">HIN-200 domain-containing protein</fullName>
    </recommendedName>
</protein>
<dbReference type="GO" id="GO:0035458">
    <property type="term" value="P:cellular response to interferon-beta"/>
    <property type="evidence" value="ECO:0007669"/>
    <property type="project" value="InterPro"/>
</dbReference>
<dbReference type="InterPro" id="IPR012340">
    <property type="entry name" value="NA-bd_OB-fold"/>
</dbReference>
<comment type="similarity">
    <text evidence="2">Belongs to the HIN-200 family.</text>
</comment>
<dbReference type="Gene3D" id="2.40.50.140">
    <property type="entry name" value="Nucleic acid-binding proteins"/>
    <property type="match status" value="1"/>
</dbReference>
<comment type="subcellular location">
    <subcellularLocation>
        <location evidence="1">Nucleus</location>
    </subcellularLocation>
</comment>
<dbReference type="GO" id="GO:0003690">
    <property type="term" value="F:double-stranded DNA binding"/>
    <property type="evidence" value="ECO:0007669"/>
    <property type="project" value="TreeGrafter"/>
</dbReference>
<dbReference type="SUPFAM" id="SSF159141">
    <property type="entry name" value="HIN-2000 domain-like"/>
    <property type="match status" value="1"/>
</dbReference>
<dbReference type="EMBL" id="LZPO01089543">
    <property type="protein sequence ID" value="OBS65720.1"/>
    <property type="molecule type" value="Genomic_DNA"/>
</dbReference>
<evidence type="ECO:0000313" key="6">
    <source>
        <dbReference type="Proteomes" id="UP000092124"/>
    </source>
</evidence>
<evidence type="ECO:0000256" key="1">
    <source>
        <dbReference type="ARBA" id="ARBA00004123"/>
    </source>
</evidence>
<feature type="domain" description="HIN-200" evidence="4">
    <location>
        <begin position="1"/>
        <end position="63"/>
    </location>
</feature>
<evidence type="ECO:0000313" key="5">
    <source>
        <dbReference type="EMBL" id="OBS65720.1"/>
    </source>
</evidence>
<dbReference type="Proteomes" id="UP000092124">
    <property type="component" value="Unassembled WGS sequence"/>
</dbReference>
<dbReference type="InterPro" id="IPR004021">
    <property type="entry name" value="HIN200/IF120x"/>
</dbReference>
<dbReference type="PROSITE" id="PS50834">
    <property type="entry name" value="HIN_200"/>
    <property type="match status" value="1"/>
</dbReference>
<dbReference type="Pfam" id="PF02760">
    <property type="entry name" value="HIN"/>
    <property type="match status" value="1"/>
</dbReference>
<dbReference type="STRING" id="56216.A0A1A6GIZ6"/>
<proteinExistence type="inferred from homology"/>
<comment type="caution">
    <text evidence="5">The sequence shown here is derived from an EMBL/GenBank/DDBJ whole genome shotgun (WGS) entry which is preliminary data.</text>
</comment>
<dbReference type="PANTHER" id="PTHR12200:SF24">
    <property type="entry name" value="INTERFERON ACTIVATED GENE 207-RELATED"/>
    <property type="match status" value="1"/>
</dbReference>
<evidence type="ECO:0000256" key="2">
    <source>
        <dbReference type="ARBA" id="ARBA00008647"/>
    </source>
</evidence>
<accession>A0A1A6GIZ6</accession>
<gene>
    <name evidence="5" type="ORF">A6R68_05740</name>
</gene>
<dbReference type="GO" id="GO:0005829">
    <property type="term" value="C:cytosol"/>
    <property type="evidence" value="ECO:0007669"/>
    <property type="project" value="TreeGrafter"/>
</dbReference>
<feature type="non-terminal residue" evidence="5">
    <location>
        <position position="63"/>
    </location>
</feature>
<feature type="non-terminal residue" evidence="5">
    <location>
        <position position="1"/>
    </location>
</feature>
<organism evidence="5 6">
    <name type="scientific">Neotoma lepida</name>
    <name type="common">Desert woodrat</name>
    <dbReference type="NCBI Taxonomy" id="56216"/>
    <lineage>
        <taxon>Eukaryota</taxon>
        <taxon>Metazoa</taxon>
        <taxon>Chordata</taxon>
        <taxon>Craniata</taxon>
        <taxon>Vertebrata</taxon>
        <taxon>Euteleostomi</taxon>
        <taxon>Mammalia</taxon>
        <taxon>Eutheria</taxon>
        <taxon>Euarchontoglires</taxon>
        <taxon>Glires</taxon>
        <taxon>Rodentia</taxon>
        <taxon>Myomorpha</taxon>
        <taxon>Muroidea</taxon>
        <taxon>Cricetidae</taxon>
        <taxon>Neotominae</taxon>
        <taxon>Neotoma</taxon>
    </lineage>
</organism>
<dbReference type="GO" id="GO:0005654">
    <property type="term" value="C:nucleoplasm"/>
    <property type="evidence" value="ECO:0007669"/>
    <property type="project" value="TreeGrafter"/>
</dbReference>
<dbReference type="PANTHER" id="PTHR12200">
    <property type="entry name" value="INTERFERON-INDUCIBLE PROTEIN AIM2 FAMILY MEMBER"/>
    <property type="match status" value="1"/>
</dbReference>
<keyword evidence="3" id="KW-0539">Nucleus</keyword>
<keyword evidence="6" id="KW-1185">Reference proteome</keyword>
<dbReference type="OrthoDB" id="9622064at2759"/>
<evidence type="ECO:0000259" key="4">
    <source>
        <dbReference type="PROSITE" id="PS50834"/>
    </source>
</evidence>
<name>A0A1A6GIZ6_NEOLE</name>
<sequence>KNKRNDFIYYGIEDNTGKMEVVVYGRLTSIKCEPGNKLRLVCFELTSSEDMWQLKSVRHSYMK</sequence>
<dbReference type="GO" id="GO:0002218">
    <property type="term" value="P:activation of innate immune response"/>
    <property type="evidence" value="ECO:0007669"/>
    <property type="project" value="InterPro"/>
</dbReference>
<dbReference type="AlphaFoldDB" id="A0A1A6GIZ6"/>
<evidence type="ECO:0000256" key="3">
    <source>
        <dbReference type="ARBA" id="ARBA00023242"/>
    </source>
</evidence>
<reference evidence="5 6" key="1">
    <citation type="submission" date="2016-06" db="EMBL/GenBank/DDBJ databases">
        <title>The Draft Genome Sequence and Annotation of the Desert Woodrat Neotoma lepida.</title>
        <authorList>
            <person name="Campbell M."/>
            <person name="Oakeson K.F."/>
            <person name="Yandell M."/>
            <person name="Halpert J.R."/>
            <person name="Dearing D."/>
        </authorList>
    </citation>
    <scope>NUCLEOTIDE SEQUENCE [LARGE SCALE GENOMIC DNA]</scope>
    <source>
        <strain evidence="5">417</strain>
        <tissue evidence="5">Liver</tissue>
    </source>
</reference>